<feature type="transmembrane region" description="Helical" evidence="6">
    <location>
        <begin position="20"/>
        <end position="37"/>
    </location>
</feature>
<feature type="transmembrane region" description="Helical" evidence="6">
    <location>
        <begin position="133"/>
        <end position="152"/>
    </location>
</feature>
<dbReference type="RefSeq" id="WP_239674938.1">
    <property type="nucleotide sequence ID" value="NZ_CP070499.1"/>
</dbReference>
<dbReference type="InterPro" id="IPR022791">
    <property type="entry name" value="L-PG_synthase/AglD"/>
</dbReference>
<evidence type="ECO:0000256" key="3">
    <source>
        <dbReference type="ARBA" id="ARBA00022692"/>
    </source>
</evidence>
<sequence>MTVPEPPVRQRDWRTAARRTLMITVLLVIAVAVTLALRGQDWSVLAAATEGREPIFFVLLVGGAFLANALAMLLAMTAWRAMLSGLGEPVGRIAAARIFFVGQFAKFVPGKVLGLVISVQMGRSIGVSPSRMMSAYLLTVVVILLTGATVGIAAGPELLGASTGWLVLAVLPVMAVLIRPHLIDLAAASAAHLLRRPAPATTGSGRGIRRAVVAQLAAWLLGGVQLWLLALVMGVPPARSLLLCIGGFSLATVAGMLAVFAPEGIGFREVVLLAALGVILPLPAAGVVVLASRLVTMLSEVAAAGAGLLVTEVHRRRGSRSWRQPLPAGRLRLSESYDEREQ</sequence>
<dbReference type="KEGG" id="nhy:JQS43_14550"/>
<evidence type="ECO:0000256" key="6">
    <source>
        <dbReference type="SAM" id="Phobius"/>
    </source>
</evidence>
<proteinExistence type="predicted"/>
<gene>
    <name evidence="7" type="ORF">JQS43_14550</name>
</gene>
<keyword evidence="3 6" id="KW-0812">Transmembrane</keyword>
<dbReference type="Pfam" id="PF03706">
    <property type="entry name" value="LPG_synthase_TM"/>
    <property type="match status" value="1"/>
</dbReference>
<organism evidence="7 8">
    <name type="scientific">Natronosporangium hydrolyticum</name>
    <dbReference type="NCBI Taxonomy" id="2811111"/>
    <lineage>
        <taxon>Bacteria</taxon>
        <taxon>Bacillati</taxon>
        <taxon>Actinomycetota</taxon>
        <taxon>Actinomycetes</taxon>
        <taxon>Micromonosporales</taxon>
        <taxon>Micromonosporaceae</taxon>
        <taxon>Natronosporangium</taxon>
    </lineage>
</organism>
<dbReference type="EMBL" id="CP070499">
    <property type="protein sequence ID" value="QSB12893.1"/>
    <property type="molecule type" value="Genomic_DNA"/>
</dbReference>
<accession>A0A895YBR1</accession>
<protein>
    <submittedName>
        <fullName evidence="7">Flippase-like domain-containing protein</fullName>
    </submittedName>
</protein>
<name>A0A895YBR1_9ACTN</name>
<evidence type="ECO:0000256" key="5">
    <source>
        <dbReference type="ARBA" id="ARBA00023136"/>
    </source>
</evidence>
<feature type="transmembrane region" description="Helical" evidence="6">
    <location>
        <begin position="158"/>
        <end position="178"/>
    </location>
</feature>
<comment type="subcellular location">
    <subcellularLocation>
        <location evidence="1">Cell membrane</location>
        <topology evidence="1">Multi-pass membrane protein</topology>
    </subcellularLocation>
</comment>
<dbReference type="AlphaFoldDB" id="A0A895YBR1"/>
<keyword evidence="5 6" id="KW-0472">Membrane</keyword>
<feature type="transmembrane region" description="Helical" evidence="6">
    <location>
        <begin position="270"/>
        <end position="291"/>
    </location>
</feature>
<keyword evidence="8" id="KW-1185">Reference proteome</keyword>
<feature type="transmembrane region" description="Helical" evidence="6">
    <location>
        <begin position="57"/>
        <end position="79"/>
    </location>
</feature>
<reference evidence="7" key="1">
    <citation type="submission" date="2021-02" db="EMBL/GenBank/DDBJ databases">
        <title>Natrosporangium hydrolyticum gen. nov., sp. nov, a haloalkaliphilic actinobacterium from a soda solonchak soil.</title>
        <authorList>
            <person name="Sorokin D.Y."/>
            <person name="Khijniak T.V."/>
            <person name="Zakharycheva A.P."/>
            <person name="Boueva O.V."/>
            <person name="Ariskina E.V."/>
            <person name="Hahnke R.L."/>
            <person name="Bunk B."/>
            <person name="Sproer C."/>
            <person name="Schumann P."/>
            <person name="Evtushenko L.I."/>
            <person name="Kublanov I.V."/>
        </authorList>
    </citation>
    <scope>NUCLEOTIDE SEQUENCE</scope>
    <source>
        <strain evidence="7">DSM 106523</strain>
    </source>
</reference>
<keyword evidence="2" id="KW-1003">Cell membrane</keyword>
<evidence type="ECO:0000256" key="1">
    <source>
        <dbReference type="ARBA" id="ARBA00004651"/>
    </source>
</evidence>
<evidence type="ECO:0000256" key="4">
    <source>
        <dbReference type="ARBA" id="ARBA00022989"/>
    </source>
</evidence>
<evidence type="ECO:0000313" key="7">
    <source>
        <dbReference type="EMBL" id="QSB12893.1"/>
    </source>
</evidence>
<evidence type="ECO:0000256" key="2">
    <source>
        <dbReference type="ARBA" id="ARBA00022475"/>
    </source>
</evidence>
<dbReference type="Proteomes" id="UP000662857">
    <property type="component" value="Chromosome"/>
</dbReference>
<evidence type="ECO:0000313" key="8">
    <source>
        <dbReference type="Proteomes" id="UP000662857"/>
    </source>
</evidence>
<feature type="transmembrane region" description="Helical" evidence="6">
    <location>
        <begin position="216"/>
        <end position="234"/>
    </location>
</feature>
<dbReference type="GO" id="GO:0005886">
    <property type="term" value="C:plasma membrane"/>
    <property type="evidence" value="ECO:0007669"/>
    <property type="project" value="UniProtKB-SubCell"/>
</dbReference>
<keyword evidence="4 6" id="KW-1133">Transmembrane helix</keyword>
<feature type="transmembrane region" description="Helical" evidence="6">
    <location>
        <begin position="240"/>
        <end position="261"/>
    </location>
</feature>